<name>A0A6G7GKU4_KUEST</name>
<evidence type="ECO:0000313" key="2">
    <source>
        <dbReference type="Proteomes" id="UP000501926"/>
    </source>
</evidence>
<gene>
    <name evidence="1" type="ORF">KsCSTR_05950</name>
</gene>
<reference evidence="1 2" key="1">
    <citation type="submission" date="2020-02" db="EMBL/GenBank/DDBJ databases">
        <title>Newly sequenced genome of strain CSTR1 showed variability in Candidatus Kuenenia stuttgartiensis genomes.</title>
        <authorList>
            <person name="Ding C."/>
            <person name="Adrian L."/>
        </authorList>
    </citation>
    <scope>NUCLEOTIDE SEQUENCE [LARGE SCALE GENOMIC DNA]</scope>
    <source>
        <strain evidence="1 2">CSTR1</strain>
    </source>
</reference>
<dbReference type="AlphaFoldDB" id="A0A6G7GKU4"/>
<organism evidence="1 2">
    <name type="scientific">Kuenenia stuttgartiensis</name>
    <dbReference type="NCBI Taxonomy" id="174633"/>
    <lineage>
        <taxon>Bacteria</taxon>
        <taxon>Pseudomonadati</taxon>
        <taxon>Planctomycetota</taxon>
        <taxon>Candidatus Brocadiia</taxon>
        <taxon>Candidatus Brocadiales</taxon>
        <taxon>Candidatus Brocadiaceae</taxon>
        <taxon>Candidatus Kuenenia</taxon>
    </lineage>
</organism>
<protein>
    <submittedName>
        <fullName evidence="1">Uncharacterized protein</fullName>
    </submittedName>
</protein>
<accession>A0A6G7GKU4</accession>
<dbReference type="Proteomes" id="UP000501926">
    <property type="component" value="Chromosome"/>
</dbReference>
<proteinExistence type="predicted"/>
<sequence>MNREFFAFNALDEILLEEKYGLPVDFNTQDRVETRPITIPGRYVIVLGI</sequence>
<dbReference type="EMBL" id="CP049055">
    <property type="protein sequence ID" value="QII09974.1"/>
    <property type="molecule type" value="Genomic_DNA"/>
</dbReference>
<evidence type="ECO:0000313" key="1">
    <source>
        <dbReference type="EMBL" id="QII09974.1"/>
    </source>
</evidence>